<dbReference type="AlphaFoldDB" id="A0A8J6CI80"/>
<comment type="caution">
    <text evidence="2">The sequence shown here is derived from an EMBL/GenBank/DDBJ whole genome shotgun (WGS) entry which is preliminary data.</text>
</comment>
<evidence type="ECO:0008006" key="4">
    <source>
        <dbReference type="Google" id="ProtNLM"/>
    </source>
</evidence>
<sequence>MEDGVRETVGTLSDRLVDYLSSEAAVSAESSRCLRDMNLIAAQRYRAAADGVAELNASTEAISARHAAVHPLLLQVGDIEAHVAELERVVTQLNEYTKRLEHRYRALA</sequence>
<name>A0A8J6CI80_DIALT</name>
<dbReference type="Proteomes" id="UP000751190">
    <property type="component" value="Unassembled WGS sequence"/>
</dbReference>
<comment type="similarity">
    <text evidence="1">Belongs to the BLOC1S2 family.</text>
</comment>
<gene>
    <name evidence="2" type="ORF">KFE25_009501</name>
</gene>
<reference evidence="2" key="1">
    <citation type="submission" date="2021-05" db="EMBL/GenBank/DDBJ databases">
        <title>The genome of the haptophyte Pavlova lutheri (Diacronema luteri, Pavlovales) - a model for lipid biosynthesis in eukaryotic algae.</title>
        <authorList>
            <person name="Hulatt C.J."/>
            <person name="Posewitz M.C."/>
        </authorList>
    </citation>
    <scope>NUCLEOTIDE SEQUENCE</scope>
    <source>
        <strain evidence="2">NIVA-4/92</strain>
    </source>
</reference>
<protein>
    <recommendedName>
        <fullName evidence="4">Biogenesis of lysosome-related organelles complex 1 subunit 2</fullName>
    </recommendedName>
</protein>
<dbReference type="GO" id="GO:0031083">
    <property type="term" value="C:BLOC-1 complex"/>
    <property type="evidence" value="ECO:0007669"/>
    <property type="project" value="TreeGrafter"/>
</dbReference>
<proteinExistence type="inferred from homology"/>
<dbReference type="Pfam" id="PF10046">
    <property type="entry name" value="BLOC1_2"/>
    <property type="match status" value="1"/>
</dbReference>
<dbReference type="EMBL" id="JAGTXO010000001">
    <property type="protein sequence ID" value="KAG8471080.1"/>
    <property type="molecule type" value="Genomic_DNA"/>
</dbReference>
<organism evidence="2 3">
    <name type="scientific">Diacronema lutheri</name>
    <name type="common">Unicellular marine alga</name>
    <name type="synonym">Monochrysis lutheri</name>
    <dbReference type="NCBI Taxonomy" id="2081491"/>
    <lineage>
        <taxon>Eukaryota</taxon>
        <taxon>Haptista</taxon>
        <taxon>Haptophyta</taxon>
        <taxon>Pavlovophyceae</taxon>
        <taxon>Pavlovales</taxon>
        <taxon>Pavlovaceae</taxon>
        <taxon>Diacronema</taxon>
    </lineage>
</organism>
<evidence type="ECO:0000313" key="2">
    <source>
        <dbReference type="EMBL" id="KAG8471080.1"/>
    </source>
</evidence>
<dbReference type="GO" id="GO:0000930">
    <property type="term" value="C:gamma-tubulin complex"/>
    <property type="evidence" value="ECO:0007669"/>
    <property type="project" value="TreeGrafter"/>
</dbReference>
<dbReference type="PANTHER" id="PTHR46479:SF1">
    <property type="entry name" value="BIOGENESIS OF LYSOSOME-RELATED ORGANELLES COMPLEX 1 SUBUNIT 2"/>
    <property type="match status" value="1"/>
</dbReference>
<dbReference type="GO" id="GO:0043015">
    <property type="term" value="F:gamma-tubulin binding"/>
    <property type="evidence" value="ECO:0007669"/>
    <property type="project" value="TreeGrafter"/>
</dbReference>
<dbReference type="GO" id="GO:0099078">
    <property type="term" value="C:BORC complex"/>
    <property type="evidence" value="ECO:0007669"/>
    <property type="project" value="TreeGrafter"/>
</dbReference>
<accession>A0A8J6CI80</accession>
<dbReference type="PANTHER" id="PTHR46479">
    <property type="entry name" value="BIOGENESIS OF LYSOSOME-RELATED ORGANELLES COMPLEX 1 SUBUNIT 2"/>
    <property type="match status" value="1"/>
</dbReference>
<dbReference type="OrthoDB" id="244061at2759"/>
<evidence type="ECO:0000313" key="3">
    <source>
        <dbReference type="Proteomes" id="UP000751190"/>
    </source>
</evidence>
<evidence type="ECO:0000256" key="1">
    <source>
        <dbReference type="ARBA" id="ARBA00008468"/>
    </source>
</evidence>
<dbReference type="InterPro" id="IPR019269">
    <property type="entry name" value="BLOC1_su2"/>
</dbReference>
<dbReference type="GO" id="GO:0032418">
    <property type="term" value="P:lysosome localization"/>
    <property type="evidence" value="ECO:0007669"/>
    <property type="project" value="TreeGrafter"/>
</dbReference>
<dbReference type="GO" id="GO:0016197">
    <property type="term" value="P:endosomal transport"/>
    <property type="evidence" value="ECO:0007669"/>
    <property type="project" value="TreeGrafter"/>
</dbReference>
<keyword evidence="3" id="KW-1185">Reference proteome</keyword>